<name>A0A6N2NC99_SALVM</name>
<sequence>MQDYELCPTPRVILRHNPGSKYIQGDLMLMVMLICKAKADPVKKKAAARTEEESEQELSSTEMNIKLDKANPYLCIFSVPTN</sequence>
<accession>A0A6N2NC99</accession>
<organism evidence="1">
    <name type="scientific">Salix viminalis</name>
    <name type="common">Common osier</name>
    <name type="synonym">Basket willow</name>
    <dbReference type="NCBI Taxonomy" id="40686"/>
    <lineage>
        <taxon>Eukaryota</taxon>
        <taxon>Viridiplantae</taxon>
        <taxon>Streptophyta</taxon>
        <taxon>Embryophyta</taxon>
        <taxon>Tracheophyta</taxon>
        <taxon>Spermatophyta</taxon>
        <taxon>Magnoliopsida</taxon>
        <taxon>eudicotyledons</taxon>
        <taxon>Gunneridae</taxon>
        <taxon>Pentapetalae</taxon>
        <taxon>rosids</taxon>
        <taxon>fabids</taxon>
        <taxon>Malpighiales</taxon>
        <taxon>Salicaceae</taxon>
        <taxon>Saliceae</taxon>
        <taxon>Salix</taxon>
    </lineage>
</organism>
<evidence type="ECO:0000313" key="1">
    <source>
        <dbReference type="EMBL" id="VFU62177.1"/>
    </source>
</evidence>
<dbReference type="EMBL" id="CAADRP010002151">
    <property type="protein sequence ID" value="VFU62177.1"/>
    <property type="molecule type" value="Genomic_DNA"/>
</dbReference>
<protein>
    <submittedName>
        <fullName evidence="1">Uncharacterized protein</fullName>
    </submittedName>
</protein>
<reference evidence="1" key="1">
    <citation type="submission" date="2019-03" db="EMBL/GenBank/DDBJ databases">
        <authorList>
            <person name="Mank J."/>
            <person name="Almeida P."/>
        </authorList>
    </citation>
    <scope>NUCLEOTIDE SEQUENCE</scope>
    <source>
        <strain evidence="1">78183</strain>
    </source>
</reference>
<proteinExistence type="predicted"/>
<dbReference type="AlphaFoldDB" id="A0A6N2NC99"/>
<gene>
    <name evidence="1" type="ORF">SVIM_LOCUS468951</name>
</gene>